<dbReference type="RefSeq" id="WP_380625192.1">
    <property type="nucleotide sequence ID" value="NZ_JBHSDK010000061.1"/>
</dbReference>
<name>A0ABV8U4T8_9ACTN</name>
<keyword evidence="1" id="KW-1133">Transmembrane helix</keyword>
<comment type="caution">
    <text evidence="2">The sequence shown here is derived from an EMBL/GenBank/DDBJ whole genome shotgun (WGS) entry which is preliminary data.</text>
</comment>
<proteinExistence type="predicted"/>
<keyword evidence="1" id="KW-0812">Transmembrane</keyword>
<feature type="transmembrane region" description="Helical" evidence="1">
    <location>
        <begin position="12"/>
        <end position="32"/>
    </location>
</feature>
<dbReference type="Proteomes" id="UP001595823">
    <property type="component" value="Unassembled WGS sequence"/>
</dbReference>
<dbReference type="EMBL" id="JBHSDK010000061">
    <property type="protein sequence ID" value="MFC4337822.1"/>
    <property type="molecule type" value="Genomic_DNA"/>
</dbReference>
<keyword evidence="3" id="KW-1185">Reference proteome</keyword>
<evidence type="ECO:0000313" key="3">
    <source>
        <dbReference type="Proteomes" id="UP001595823"/>
    </source>
</evidence>
<sequence length="77" mass="8511">MMDGMGMGGGFAMMLGMVVFWGLVIWGIVALVRTSPQSRRVTGGRDAEKLLADRYARGEMDENEYLERLGILRGTRG</sequence>
<reference evidence="3" key="1">
    <citation type="journal article" date="2019" name="Int. J. Syst. Evol. Microbiol.">
        <title>The Global Catalogue of Microorganisms (GCM) 10K type strain sequencing project: providing services to taxonomists for standard genome sequencing and annotation.</title>
        <authorList>
            <consortium name="The Broad Institute Genomics Platform"/>
            <consortium name="The Broad Institute Genome Sequencing Center for Infectious Disease"/>
            <person name="Wu L."/>
            <person name="Ma J."/>
        </authorList>
    </citation>
    <scope>NUCLEOTIDE SEQUENCE [LARGE SCALE GENOMIC DNA]</scope>
    <source>
        <strain evidence="3">IBRC-M 10908</strain>
    </source>
</reference>
<evidence type="ECO:0000313" key="2">
    <source>
        <dbReference type="EMBL" id="MFC4337822.1"/>
    </source>
</evidence>
<evidence type="ECO:0000256" key="1">
    <source>
        <dbReference type="SAM" id="Phobius"/>
    </source>
</evidence>
<organism evidence="2 3">
    <name type="scientific">Salininema proteolyticum</name>
    <dbReference type="NCBI Taxonomy" id="1607685"/>
    <lineage>
        <taxon>Bacteria</taxon>
        <taxon>Bacillati</taxon>
        <taxon>Actinomycetota</taxon>
        <taxon>Actinomycetes</taxon>
        <taxon>Glycomycetales</taxon>
        <taxon>Glycomycetaceae</taxon>
        <taxon>Salininema</taxon>
    </lineage>
</organism>
<gene>
    <name evidence="2" type="ORF">ACFPET_21745</name>
</gene>
<protein>
    <submittedName>
        <fullName evidence="2">SHOCT domain-containing protein</fullName>
    </submittedName>
</protein>
<keyword evidence="1" id="KW-0472">Membrane</keyword>
<accession>A0ABV8U4T8</accession>